<evidence type="ECO:0000313" key="1">
    <source>
        <dbReference type="EMBL" id="ETO17811.1"/>
    </source>
</evidence>
<dbReference type="EMBL" id="ASPP01015948">
    <property type="protein sequence ID" value="ETO17811.1"/>
    <property type="molecule type" value="Genomic_DNA"/>
</dbReference>
<dbReference type="Proteomes" id="UP000023152">
    <property type="component" value="Unassembled WGS sequence"/>
</dbReference>
<reference evidence="1 2" key="1">
    <citation type="journal article" date="2013" name="Curr. Biol.">
        <title>The Genome of the Foraminiferan Reticulomyxa filosa.</title>
        <authorList>
            <person name="Glockner G."/>
            <person name="Hulsmann N."/>
            <person name="Schleicher M."/>
            <person name="Noegel A.A."/>
            <person name="Eichinger L."/>
            <person name="Gallinger C."/>
            <person name="Pawlowski J."/>
            <person name="Sierra R."/>
            <person name="Euteneuer U."/>
            <person name="Pillet L."/>
            <person name="Moustafa A."/>
            <person name="Platzer M."/>
            <person name="Groth M."/>
            <person name="Szafranski K."/>
            <person name="Schliwa M."/>
        </authorList>
    </citation>
    <scope>NUCLEOTIDE SEQUENCE [LARGE SCALE GENOMIC DNA]</scope>
</reference>
<organism evidence="1 2">
    <name type="scientific">Reticulomyxa filosa</name>
    <dbReference type="NCBI Taxonomy" id="46433"/>
    <lineage>
        <taxon>Eukaryota</taxon>
        <taxon>Sar</taxon>
        <taxon>Rhizaria</taxon>
        <taxon>Retaria</taxon>
        <taxon>Foraminifera</taxon>
        <taxon>Monothalamids</taxon>
        <taxon>Reticulomyxidae</taxon>
        <taxon>Reticulomyxa</taxon>
    </lineage>
</organism>
<feature type="non-terminal residue" evidence="1">
    <location>
        <position position="1"/>
    </location>
</feature>
<comment type="caution">
    <text evidence="1">The sequence shown here is derived from an EMBL/GenBank/DDBJ whole genome shotgun (WGS) entry which is preliminary data.</text>
</comment>
<dbReference type="AlphaFoldDB" id="X6MW01"/>
<accession>X6MW01</accession>
<name>X6MW01_RETFI</name>
<keyword evidence="2" id="KW-1185">Reference proteome</keyword>
<proteinExistence type="predicted"/>
<evidence type="ECO:0000313" key="2">
    <source>
        <dbReference type="Proteomes" id="UP000023152"/>
    </source>
</evidence>
<sequence length="275" mass="32635">AVRLQLFSREYVRRFSDDLNILFLSQQQQQQYSKRYQWDAMAYRAHVGSLIPSKWDILLGTRNIENARQEFSRKGAVLLKNILSPLECEFLSKYFADAIRRGYPESVADYDSGLVRSIFNSDRVSFLWLTELNDLMTRIVGRPVKKAYSFLCGYKTQQHNRRPWLLGHTDREDNEFTFSITLTHDGPKSPPFPIYAHKKRMVSRRKNYAFPGFDQVLEFVNDIGDALIFKGRQHIHFRNDMDPKLDTYWTILFHYVPLEFDFVDFKQRQEHNSDL</sequence>
<protein>
    <submittedName>
        <fullName evidence="1">Uncharacterized protein</fullName>
    </submittedName>
</protein>
<dbReference type="OrthoDB" id="10285839at2759"/>
<gene>
    <name evidence="1" type="ORF">RFI_19497</name>
</gene>